<name>A0ABT0SX59_9GAMM</name>
<accession>A0ABT0SX59</accession>
<dbReference type="EMBL" id="JAMJPK010000001">
    <property type="protein sequence ID" value="MCL7939158.1"/>
    <property type="molecule type" value="Genomic_DNA"/>
</dbReference>
<comment type="caution">
    <text evidence="2">The sequence shown here is derived from an EMBL/GenBank/DDBJ whole genome shotgun (WGS) entry which is preliminary data.</text>
</comment>
<proteinExistence type="predicted"/>
<sequence length="134" mass="15288">MDRVENPGIPGIQMPTEPTEPGFVSSVGTPTAAYPEIEVPPKPSPSRHDWLEWVAAQVPLIPDDRRYVWSRLATMPPQAMEKAARRYVQTWTDVAGDEPKPHRKDNAGRRAANRTLLALIRPGSWRWRHEHRKP</sequence>
<gene>
    <name evidence="2" type="ORF">M8009_02405</name>
</gene>
<reference evidence="2" key="1">
    <citation type="submission" date="2022-05" db="EMBL/GenBank/DDBJ databases">
        <title>Halomonas geminus sp. nov. and Halomonas llamarensis sp. nov. isolated from high-altitude salars of the Atacama Desert.</title>
        <authorList>
            <person name="Hintersatz C."/>
            <person name="Rojas L.A."/>
            <person name="Wei T.-S."/>
            <person name="Kutschke S."/>
            <person name="Lehmann F."/>
            <person name="Jain R."/>
            <person name="Pollmann K."/>
        </authorList>
    </citation>
    <scope>NUCLEOTIDE SEQUENCE</scope>
    <source>
        <strain evidence="2">ATCH28</strain>
    </source>
</reference>
<evidence type="ECO:0000256" key="1">
    <source>
        <dbReference type="SAM" id="MobiDB-lite"/>
    </source>
</evidence>
<evidence type="ECO:0000313" key="3">
    <source>
        <dbReference type="Proteomes" id="UP001165369"/>
    </source>
</evidence>
<dbReference type="RefSeq" id="WP_250059168.1">
    <property type="nucleotide sequence ID" value="NZ_JAMJPK010000001.1"/>
</dbReference>
<dbReference type="Proteomes" id="UP001165369">
    <property type="component" value="Unassembled WGS sequence"/>
</dbReference>
<organism evidence="2 3">
    <name type="scientific">Halomonas gemina</name>
    <dbReference type="NCBI Taxonomy" id="2945105"/>
    <lineage>
        <taxon>Bacteria</taxon>
        <taxon>Pseudomonadati</taxon>
        <taxon>Pseudomonadota</taxon>
        <taxon>Gammaproteobacteria</taxon>
        <taxon>Oceanospirillales</taxon>
        <taxon>Halomonadaceae</taxon>
        <taxon>Halomonas</taxon>
    </lineage>
</organism>
<feature type="region of interest" description="Disordered" evidence="1">
    <location>
        <begin position="1"/>
        <end position="29"/>
    </location>
</feature>
<protein>
    <submittedName>
        <fullName evidence="2">Uncharacterized protein</fullName>
    </submittedName>
</protein>
<keyword evidence="3" id="KW-1185">Reference proteome</keyword>
<evidence type="ECO:0000313" key="2">
    <source>
        <dbReference type="EMBL" id="MCL7939158.1"/>
    </source>
</evidence>